<reference evidence="2 3" key="1">
    <citation type="journal article" date="2010" name="Nature">
        <title>The Ectocarpus genome and the independent evolution of multicellularity in brown algae.</title>
        <authorList>
            <person name="Cock J.M."/>
            <person name="Sterck L."/>
            <person name="Rouze P."/>
            <person name="Scornet D."/>
            <person name="Allen A.E."/>
            <person name="Amoutzias G."/>
            <person name="Anthouard V."/>
            <person name="Artiguenave F."/>
            <person name="Aury J.M."/>
            <person name="Badger J.H."/>
            <person name="Beszteri B."/>
            <person name="Billiau K."/>
            <person name="Bonnet E."/>
            <person name="Bothwell J.H."/>
            <person name="Bowler C."/>
            <person name="Boyen C."/>
            <person name="Brownlee C."/>
            <person name="Carrano C.J."/>
            <person name="Charrier B."/>
            <person name="Cho G.Y."/>
            <person name="Coelho S.M."/>
            <person name="Collen J."/>
            <person name="Corre E."/>
            <person name="Da Silva C."/>
            <person name="Delage L."/>
            <person name="Delaroque N."/>
            <person name="Dittami S.M."/>
            <person name="Doulbeau S."/>
            <person name="Elias M."/>
            <person name="Farnham G."/>
            <person name="Gachon C.M."/>
            <person name="Gschloessl B."/>
            <person name="Heesch S."/>
            <person name="Jabbari K."/>
            <person name="Jubin C."/>
            <person name="Kawai H."/>
            <person name="Kimura K."/>
            <person name="Kloareg B."/>
            <person name="Kupper F.C."/>
            <person name="Lang D."/>
            <person name="Le Bail A."/>
            <person name="Leblanc C."/>
            <person name="Lerouge P."/>
            <person name="Lohr M."/>
            <person name="Lopez P.J."/>
            <person name="Martens C."/>
            <person name="Maumus F."/>
            <person name="Michel G."/>
            <person name="Miranda-Saavedra D."/>
            <person name="Morales J."/>
            <person name="Moreau H."/>
            <person name="Motomura T."/>
            <person name="Nagasato C."/>
            <person name="Napoli C.A."/>
            <person name="Nelson D.R."/>
            <person name="Nyvall-Collen P."/>
            <person name="Peters A.F."/>
            <person name="Pommier C."/>
            <person name="Potin P."/>
            <person name="Poulain J."/>
            <person name="Quesneville H."/>
            <person name="Read B."/>
            <person name="Rensing S.A."/>
            <person name="Ritter A."/>
            <person name="Rousvoal S."/>
            <person name="Samanta M."/>
            <person name="Samson G."/>
            <person name="Schroeder D.C."/>
            <person name="Segurens B."/>
            <person name="Strittmatter M."/>
            <person name="Tonon T."/>
            <person name="Tregear J.W."/>
            <person name="Valentin K."/>
            <person name="von Dassow P."/>
            <person name="Yamagishi T."/>
            <person name="Van de Peer Y."/>
            <person name="Wincker P."/>
        </authorList>
    </citation>
    <scope>NUCLEOTIDE SEQUENCE [LARGE SCALE GENOMIC DNA]</scope>
    <source>
        <strain evidence="3">Ec32 / CCAP1310/4</strain>
    </source>
</reference>
<sequence>MSSKRDNLHGSNGPSSGHPSSLILRKNCDRCTVKKVTSSRRGFYAFIVTLERCKVLVRREVWRITQSDVGAKIDHAGRMSNTHPRPTWEGRNGGRILVYSSNDVGAEIGHAERRCKTHPRTTCEGGHGGHIIVLLSNDVGAEIDHAGRGSNQYPQPACEGGNGVRIIVLLSNGSS</sequence>
<keyword evidence="3" id="KW-1185">Reference proteome</keyword>
<dbReference type="Proteomes" id="UP000002630">
    <property type="component" value="Linkage Group LG33"/>
</dbReference>
<organism evidence="2 3">
    <name type="scientific">Ectocarpus siliculosus</name>
    <name type="common">Brown alga</name>
    <name type="synonym">Conferva siliculosa</name>
    <dbReference type="NCBI Taxonomy" id="2880"/>
    <lineage>
        <taxon>Eukaryota</taxon>
        <taxon>Sar</taxon>
        <taxon>Stramenopiles</taxon>
        <taxon>Ochrophyta</taxon>
        <taxon>PX clade</taxon>
        <taxon>Phaeophyceae</taxon>
        <taxon>Ectocarpales</taxon>
        <taxon>Ectocarpaceae</taxon>
        <taxon>Ectocarpus</taxon>
    </lineage>
</organism>
<evidence type="ECO:0000313" key="2">
    <source>
        <dbReference type="EMBL" id="CBJ32312.1"/>
    </source>
</evidence>
<dbReference type="EMBL" id="FN648518">
    <property type="protein sequence ID" value="CBJ32312.1"/>
    <property type="molecule type" value="Genomic_DNA"/>
</dbReference>
<dbReference type="InParanoid" id="D7FXH5"/>
<dbReference type="AlphaFoldDB" id="D7FXH5"/>
<feature type="region of interest" description="Disordered" evidence="1">
    <location>
        <begin position="1"/>
        <end position="21"/>
    </location>
</feature>
<name>D7FXH5_ECTSI</name>
<dbReference type="EMBL" id="FN649758">
    <property type="protein sequence ID" value="CBJ32312.1"/>
    <property type="molecule type" value="Genomic_DNA"/>
</dbReference>
<protein>
    <submittedName>
        <fullName evidence="2">Uncharacterized protein</fullName>
    </submittedName>
</protein>
<feature type="compositionally biased region" description="Low complexity" evidence="1">
    <location>
        <begin position="9"/>
        <end position="21"/>
    </location>
</feature>
<proteinExistence type="predicted"/>
<evidence type="ECO:0000313" key="3">
    <source>
        <dbReference type="Proteomes" id="UP000002630"/>
    </source>
</evidence>
<gene>
    <name evidence="2" type="ORF">Esi_0328_0016</name>
</gene>
<accession>D7FXH5</accession>
<evidence type="ECO:0000256" key="1">
    <source>
        <dbReference type="SAM" id="MobiDB-lite"/>
    </source>
</evidence>